<reference evidence="9 10" key="1">
    <citation type="submission" date="2018-02" db="EMBL/GenBank/DDBJ databases">
        <title>Jeotgalibacillus proteolyticum sp. nov. a protease producing bacterium isolated from ocean sediments of Laizhou Bay.</title>
        <authorList>
            <person name="Li Y."/>
        </authorList>
    </citation>
    <scope>NUCLEOTIDE SEQUENCE [LARGE SCALE GENOMIC DNA]</scope>
    <source>
        <strain evidence="9 10">22-7</strain>
    </source>
</reference>
<keyword evidence="10" id="KW-1185">Reference proteome</keyword>
<dbReference type="AlphaFoldDB" id="A0A2S5G8D3"/>
<name>A0A2S5G8D3_9BACL</name>
<dbReference type="EMBL" id="PREZ01000006">
    <property type="protein sequence ID" value="PPA69246.1"/>
    <property type="molecule type" value="Genomic_DNA"/>
</dbReference>
<evidence type="ECO:0000256" key="5">
    <source>
        <dbReference type="ARBA" id="ARBA00022989"/>
    </source>
</evidence>
<proteinExistence type="inferred from homology"/>
<evidence type="ECO:0000256" key="4">
    <source>
        <dbReference type="ARBA" id="ARBA00022692"/>
    </source>
</evidence>
<dbReference type="PANTHER" id="PTHR32309">
    <property type="entry name" value="TYROSINE-PROTEIN KINASE"/>
    <property type="match status" value="1"/>
</dbReference>
<dbReference type="PANTHER" id="PTHR32309:SF31">
    <property type="entry name" value="CAPSULAR EXOPOLYSACCHARIDE FAMILY"/>
    <property type="match status" value="1"/>
</dbReference>
<keyword evidence="5 7" id="KW-1133">Transmembrane helix</keyword>
<feature type="transmembrane region" description="Helical" evidence="7">
    <location>
        <begin position="27"/>
        <end position="45"/>
    </location>
</feature>
<sequence>MSENGLSKGFVRDINLLEYFQVIKKRLWLIMLLTVLMGAAGYYYTQSNNTSIYQSSKRIIISSDNENMKTLMVMIKDPIVMAKVIEDLGLQQTPQGLASQINVEQIDESRVVQITVTNTDPERAALIADATAANFRSEVRPIIEFENIQLLSDATVNPLPINESQNKTIIMIAGFGLILGVGISFFLESLDGTIRREKEVEELLGIPVIGAVPNLNKKKLLKQRKNNSALKLGGEVVDLKQKAANER</sequence>
<feature type="transmembrane region" description="Helical" evidence="7">
    <location>
        <begin position="168"/>
        <end position="187"/>
    </location>
</feature>
<comment type="similarity">
    <text evidence="2">Belongs to the CpsC/CapA family.</text>
</comment>
<dbReference type="InterPro" id="IPR050445">
    <property type="entry name" value="Bact_polysacc_biosynth/exp"/>
</dbReference>
<dbReference type="OrthoDB" id="2365115at2"/>
<evidence type="ECO:0000256" key="2">
    <source>
        <dbReference type="ARBA" id="ARBA00006683"/>
    </source>
</evidence>
<keyword evidence="3" id="KW-1003">Cell membrane</keyword>
<evidence type="ECO:0000256" key="7">
    <source>
        <dbReference type="SAM" id="Phobius"/>
    </source>
</evidence>
<evidence type="ECO:0000259" key="8">
    <source>
        <dbReference type="Pfam" id="PF02706"/>
    </source>
</evidence>
<dbReference type="GO" id="GO:0005886">
    <property type="term" value="C:plasma membrane"/>
    <property type="evidence" value="ECO:0007669"/>
    <property type="project" value="UniProtKB-SubCell"/>
</dbReference>
<dbReference type="RefSeq" id="WP_104058984.1">
    <property type="nucleotide sequence ID" value="NZ_PREZ01000006.1"/>
</dbReference>
<keyword evidence="4 7" id="KW-0812">Transmembrane</keyword>
<feature type="domain" description="Polysaccharide chain length determinant N-terminal" evidence="8">
    <location>
        <begin position="13"/>
        <end position="92"/>
    </location>
</feature>
<evidence type="ECO:0000256" key="1">
    <source>
        <dbReference type="ARBA" id="ARBA00004651"/>
    </source>
</evidence>
<protein>
    <submittedName>
        <fullName evidence="9">Capsular biosynthesis protein</fullName>
    </submittedName>
</protein>
<organism evidence="9 10">
    <name type="scientific">Jeotgalibacillus proteolyticus</name>
    <dbReference type="NCBI Taxonomy" id="2082395"/>
    <lineage>
        <taxon>Bacteria</taxon>
        <taxon>Bacillati</taxon>
        <taxon>Bacillota</taxon>
        <taxon>Bacilli</taxon>
        <taxon>Bacillales</taxon>
        <taxon>Caryophanaceae</taxon>
        <taxon>Jeotgalibacillus</taxon>
    </lineage>
</organism>
<dbReference type="Proteomes" id="UP000239047">
    <property type="component" value="Unassembled WGS sequence"/>
</dbReference>
<evidence type="ECO:0000256" key="6">
    <source>
        <dbReference type="ARBA" id="ARBA00023136"/>
    </source>
</evidence>
<gene>
    <name evidence="9" type="ORF">C4B60_15690</name>
</gene>
<dbReference type="InterPro" id="IPR003856">
    <property type="entry name" value="LPS_length_determ_N"/>
</dbReference>
<comment type="caution">
    <text evidence="9">The sequence shown here is derived from an EMBL/GenBank/DDBJ whole genome shotgun (WGS) entry which is preliminary data.</text>
</comment>
<comment type="subcellular location">
    <subcellularLocation>
        <location evidence="1">Cell membrane</location>
        <topology evidence="1">Multi-pass membrane protein</topology>
    </subcellularLocation>
</comment>
<evidence type="ECO:0000313" key="9">
    <source>
        <dbReference type="EMBL" id="PPA69246.1"/>
    </source>
</evidence>
<evidence type="ECO:0000256" key="3">
    <source>
        <dbReference type="ARBA" id="ARBA00022475"/>
    </source>
</evidence>
<keyword evidence="6 7" id="KW-0472">Membrane</keyword>
<accession>A0A2S5G8D3</accession>
<dbReference type="Pfam" id="PF02706">
    <property type="entry name" value="Wzz"/>
    <property type="match status" value="1"/>
</dbReference>
<evidence type="ECO:0000313" key="10">
    <source>
        <dbReference type="Proteomes" id="UP000239047"/>
    </source>
</evidence>